<keyword evidence="3" id="KW-1185">Reference proteome</keyword>
<evidence type="ECO:0000313" key="2">
    <source>
        <dbReference type="EMBL" id="KPL76913.1"/>
    </source>
</evidence>
<dbReference type="EMBL" id="LGCL01000024">
    <property type="protein sequence ID" value="KPL76913.1"/>
    <property type="molecule type" value="Genomic_DNA"/>
</dbReference>
<dbReference type="SUPFAM" id="SSF49879">
    <property type="entry name" value="SMAD/FHA domain"/>
    <property type="match status" value="1"/>
</dbReference>
<dbReference type="Proteomes" id="UP000050417">
    <property type="component" value="Unassembled WGS sequence"/>
</dbReference>
<dbReference type="Gene3D" id="2.60.200.20">
    <property type="match status" value="1"/>
</dbReference>
<dbReference type="OrthoDB" id="99353at2"/>
<dbReference type="Pfam" id="PF00498">
    <property type="entry name" value="FHA"/>
    <property type="match status" value="1"/>
</dbReference>
<gene>
    <name evidence="2" type="ORF">ADN00_09960</name>
</gene>
<dbReference type="InterPro" id="IPR000253">
    <property type="entry name" value="FHA_dom"/>
</dbReference>
<comment type="caution">
    <text evidence="2">The sequence shown here is derived from an EMBL/GenBank/DDBJ whole genome shotgun (WGS) entry which is preliminary data.</text>
</comment>
<evidence type="ECO:0000313" key="3">
    <source>
        <dbReference type="Proteomes" id="UP000050417"/>
    </source>
</evidence>
<dbReference type="InterPro" id="IPR008984">
    <property type="entry name" value="SMAD_FHA_dom_sf"/>
</dbReference>
<name>A0A0P6X9K8_9CHLR</name>
<dbReference type="RefSeq" id="WP_075062851.1">
    <property type="nucleotide sequence ID" value="NZ_LGCL01000024.1"/>
</dbReference>
<protein>
    <recommendedName>
        <fullName evidence="1">FHA domain-containing protein</fullName>
    </recommendedName>
</protein>
<proteinExistence type="predicted"/>
<dbReference type="CDD" id="cd00060">
    <property type="entry name" value="FHA"/>
    <property type="match status" value="1"/>
</dbReference>
<reference evidence="2 3" key="1">
    <citation type="submission" date="2015-07" db="EMBL/GenBank/DDBJ databases">
        <title>Genome sequence of Ornatilinea apprima DSM 23815.</title>
        <authorList>
            <person name="Hemp J."/>
            <person name="Ward L.M."/>
            <person name="Pace L.A."/>
            <person name="Fischer W.W."/>
        </authorList>
    </citation>
    <scope>NUCLEOTIDE SEQUENCE [LARGE SCALE GENOMIC DNA]</scope>
    <source>
        <strain evidence="2 3">P3M-1</strain>
    </source>
</reference>
<dbReference type="STRING" id="1134406.ADN00_09960"/>
<feature type="domain" description="FHA" evidence="1">
    <location>
        <begin position="23"/>
        <end position="89"/>
    </location>
</feature>
<organism evidence="2 3">
    <name type="scientific">Ornatilinea apprima</name>
    <dbReference type="NCBI Taxonomy" id="1134406"/>
    <lineage>
        <taxon>Bacteria</taxon>
        <taxon>Bacillati</taxon>
        <taxon>Chloroflexota</taxon>
        <taxon>Anaerolineae</taxon>
        <taxon>Anaerolineales</taxon>
        <taxon>Anaerolineaceae</taxon>
        <taxon>Ornatilinea</taxon>
    </lineage>
</organism>
<sequence>MTASHLPLNPAVDAERVFRQPVVSIGSHPENELVLGGAGVLPFHATLVLEEGGTMRLIPIADGAPTLVAGADLQGAPAVLNATQSVQIGQHLLVFQPNGGGSLRVVIHSLAENEIPIQTYNAGDESVILLHVLSGEAEVDVEQTALYELEVVNAGPIVASFAVMVKGAPDRWVEVSPNAFNLMEGERHRVQIRVTPPRHPDSTAGLHTLEVVAYSPNYSGQIQTASLALTINPYYEFAVGNLNPKDQRIPWRKRTGLTYLPIANQGNGPAEFNLLAVDDENGCSFDFYLSDELQLNRQATLQLQAGESADLPIQITPLKNPMFAMRNKRYHYTTTVQIPQKAATPQSISGSATSVPLFGWWSIVLGVATFLLVMFFLLQPNIRSFEAVAGKDVIELGDSTKLVWNVSPFATRLSLSNVETPISRGQVSLTVAPTQSTTYELVSGNWLSGLFGLDQKRSVSVLVVPPSPQINVFEVDQTRVAEGKPVNVRWSVLEADEALLTIDGVVYSLPPEEFSGEQEVVLEKDALITLEAKNASGSELQSYFINVVEPYININSFTVWVRPDAAAANPLGPAMASVSTGGKLFSRVNAPDPNFPVKFVELTPDSGSDTGYRVTFNPSVREELQKGEQVILEWDIEGVDTVQIAPFTDALPSRGSQPFFPQESMNFVLTAESGDLKGIFMLPVKVYDGEPPKAPAIEFFRGAPLSMQGGGDVEFTWSVSGEWTNVSLSNADGVLADNLNPVGFKKLNIKKTSTIILTAYNGTLSSAQPLEVTVDPALAEIGLYFKSVFPESGRMSINDSVQVTVGFYDPAKSNLTSVPPVYVEPDALPTGQVFVTDGVSICTITLPGRTCDLVFSTPGDPKVITASYPGDKVYLPADTDEPYDGYIAVVGSTVSLTPTYYLLDQSNTTPTPVGNPISINSSPLKLDTGLYIQVRVIPQGVPLSKDDPGKVTLNICQQQTNSSGQLEVKPGTCQPISTSTVALDASGTQGTAVLALRSFPKAGRFALLVSFSAPGFIPQDRAEFNVQVEPIPIYLSLASCTDPKNFTGCEIGTSDPSSTKIIFDIRKVSDGQMISSQLTPPPTAAFSVYEVSGSTETPWNCRVIPITENGQDYHKLECSADFSSGGGVRTPVNVNYRFDNSKGENYSMSGTPLAAPFQLRVKINTQISLDSTRFLNVKVGQSIQLTSSTTTNTAAPNGAVILTDYAFRGITSNGDIQLIADAPGVLGIDPANSSTTSDNCTVDTAGQIVTMKSINVDCAVYFKKVGTVKLTASFYDDPNYYNSASLVPLSVSVARQDGVTLTWKQGASYADWGDLSAINPNTTLPVRLILGGPSGFTGQSLSGKNLTINLSITDNPNGGSCQVSGRFPAYTAPINTSTSTPYADFSILCDKEPMTIIISASLDDSTNFSYAAGQTTSRILGIANRGNRIMEVTFTRVADSDPVISGSSLKTLYMGETYSMRVKVYPLWADASEYSTYTTRRGVINAYLATNPTVFIDLPASLASLIDSTTCSSPRAPTSPNDIAIRLDTYEVVNYFGNTNLDTTGITDIALYNNTPCTLRFKSGTELSTSQGPTTFSFTITNPNTSSQVWTASNPYSTSGLTKQAVTITPSFTSYNAFIDDTARTLTLNFTPAVSGTSLAPLSTSSSYSAQINNSITCTNLISATSITGARGASLTLSPTSLGGTTCSSTLNIDYLGNDWFKSNNATDVTIAVVKHSPSVATIEFKQGSNFVTFQPTYPNMKVGQLLEMRVRVSDGDGLGHTLVPSGTVEVWMENSSGDVLDPAAATPTYTVTLGPGITYNSGNKAYQVVLNASGEALFTLNFGAAAENLTLKYRYLGSSLFNASSTLSAGSITFAP</sequence>
<evidence type="ECO:0000259" key="1">
    <source>
        <dbReference type="Pfam" id="PF00498"/>
    </source>
</evidence>
<accession>A0A0P6X9K8</accession>